<reference evidence="2" key="1">
    <citation type="submission" date="2016-04" db="EMBL/GenBank/DDBJ databases">
        <authorList>
            <person name="Nguyen H.D."/>
            <person name="Samba Siva P."/>
            <person name="Cullis J."/>
            <person name="Levesque C.A."/>
            <person name="Hambleton S."/>
        </authorList>
    </citation>
    <scope>NUCLEOTIDE SEQUENCE</scope>
    <source>
        <strain evidence="2">DAOMC 236416</strain>
    </source>
</reference>
<keyword evidence="3" id="KW-1185">Reference proteome</keyword>
<feature type="region of interest" description="Disordered" evidence="1">
    <location>
        <begin position="332"/>
        <end position="397"/>
    </location>
</feature>
<sequence>MARTAFDHDPHHTEMLYHATATHRDLTADRDRRATFPILSPSTTARLKVRADVSLVEDEMLESAIELWKATTTALTALTHGDMNEAHSKGMLEQESTMPAIAIHGDMNAAHSKGMLEQESTMPAMATDATSTYSPDHQARASRLTLNRSDHGILNETTKGQEFTLPSIAAHGTSTVVPDRPTPATQTTLTQAEIDFINAMTMQEFTLPAIAGFGTSTVAPSYPSPSGQVTLGQPGFNLGGAGWVQQTPNPIDPFSNSFIPFEKPSPNFDEYSSLLSQPFDAVLPQPDGPGLLGFASQSVDTDLLSQPFDATPLQPNGSGILGFTSHSVDPSMLSRPFDATPLQRNRSGPLGLPSPSIDHNKNALSNLAHPNQVPGSKRIPSTQRSLNQHPYSADPPPRCGPLSRVFARILQDKGKILAKSMFVTLKTTPKTPLVLACIILYIVMQDQITVKHHRICYRMLADIASELALDFIIDEEGNLVISLKDPQRPYLSERQVRLEWDYHKKRLRPQIAE</sequence>
<accession>A0A8T8SIB2</accession>
<evidence type="ECO:0000313" key="2">
    <source>
        <dbReference type="EMBL" id="KAE8240297.1"/>
    </source>
</evidence>
<comment type="caution">
    <text evidence="2">The sequence shown here is derived from an EMBL/GenBank/DDBJ whole genome shotgun (WGS) entry which is preliminary data.</text>
</comment>
<feature type="compositionally biased region" description="Polar residues" evidence="1">
    <location>
        <begin position="379"/>
        <end position="390"/>
    </location>
</feature>
<protein>
    <submittedName>
        <fullName evidence="2">Uncharacterized protein</fullName>
    </submittedName>
</protein>
<reference evidence="2" key="2">
    <citation type="journal article" date="2019" name="IMA Fungus">
        <title>Genome sequencing and comparison of five Tilletia species to identify candidate genes for the detection of regulated species infecting wheat.</title>
        <authorList>
            <person name="Nguyen H.D.T."/>
            <person name="Sultana T."/>
            <person name="Kesanakurti P."/>
            <person name="Hambleton S."/>
        </authorList>
    </citation>
    <scope>NUCLEOTIDE SEQUENCE</scope>
    <source>
        <strain evidence="2">DAOMC 236416</strain>
    </source>
</reference>
<feature type="region of interest" description="Disordered" evidence="1">
    <location>
        <begin position="305"/>
        <end position="324"/>
    </location>
</feature>
<name>A0A8T8SIB2_9BASI</name>
<gene>
    <name evidence="2" type="ORF">A4X13_0g7865</name>
</gene>
<proteinExistence type="predicted"/>
<dbReference type="EMBL" id="LWDF02001116">
    <property type="protein sequence ID" value="KAE8240297.1"/>
    <property type="molecule type" value="Genomic_DNA"/>
</dbReference>
<dbReference type="AlphaFoldDB" id="A0A8T8SIB2"/>
<organism evidence="2 3">
    <name type="scientific">Tilletia indica</name>
    <dbReference type="NCBI Taxonomy" id="43049"/>
    <lineage>
        <taxon>Eukaryota</taxon>
        <taxon>Fungi</taxon>
        <taxon>Dikarya</taxon>
        <taxon>Basidiomycota</taxon>
        <taxon>Ustilaginomycotina</taxon>
        <taxon>Exobasidiomycetes</taxon>
        <taxon>Tilletiales</taxon>
        <taxon>Tilletiaceae</taxon>
        <taxon>Tilletia</taxon>
    </lineage>
</organism>
<evidence type="ECO:0000256" key="1">
    <source>
        <dbReference type="SAM" id="MobiDB-lite"/>
    </source>
</evidence>
<dbReference type="Proteomes" id="UP000077521">
    <property type="component" value="Unassembled WGS sequence"/>
</dbReference>
<evidence type="ECO:0000313" key="3">
    <source>
        <dbReference type="Proteomes" id="UP000077521"/>
    </source>
</evidence>